<name>A0A6B2FWB7_MYXSQ</name>
<sequence length="335" mass="37670">MISAGTFSVVAVIMAILCYFLRIYFPYPPPTVIGIDLGTTFSSLAIFNNGFGNVSIITDEKNKTLIPSIVTFYQNGSIAVGKRANLSEHQQHETFYDSKRFIGRNDLNQHKIPPYPFPFEIHNGTLFYLLPKNFTNKKFKSNLIEPFQLSFLIIEHIKAIFKNKFGYNPSKAVIGVPVEFDQKQRNATLEAAKMAGIEVLRLVNEPTAASVAADVHNRQDVENVAVLDLGGGTFDVAILSSIERTLNTLSIAGNDRLGGRDFTNQFSNCINRKTDNNTDFFNSEYQEFLDIVETAKIQLSTETSVRVLFKKNGKLWDFTMTLAEFEECNSEVFLL</sequence>
<keyword evidence="4" id="KW-0472">Membrane</keyword>
<protein>
    <submittedName>
        <fullName evidence="5">Heat shock 70 kDa protein 13 (Trinotate prediction)</fullName>
    </submittedName>
</protein>
<keyword evidence="4" id="KW-0812">Transmembrane</keyword>
<comment type="similarity">
    <text evidence="1">Belongs to the heat shock protein 70 family.</text>
</comment>
<evidence type="ECO:0000313" key="5">
    <source>
        <dbReference type="EMBL" id="NDJ95788.1"/>
    </source>
</evidence>
<dbReference type="GO" id="GO:0140662">
    <property type="term" value="F:ATP-dependent protein folding chaperone"/>
    <property type="evidence" value="ECO:0007669"/>
    <property type="project" value="InterPro"/>
</dbReference>
<accession>A0A6B2FWB7</accession>
<dbReference type="AlphaFoldDB" id="A0A6B2FWB7"/>
<dbReference type="InterPro" id="IPR043129">
    <property type="entry name" value="ATPase_NBD"/>
</dbReference>
<dbReference type="PANTHER" id="PTHR19375">
    <property type="entry name" value="HEAT SHOCK PROTEIN 70KDA"/>
    <property type="match status" value="1"/>
</dbReference>
<evidence type="ECO:0000256" key="2">
    <source>
        <dbReference type="ARBA" id="ARBA00022741"/>
    </source>
</evidence>
<dbReference type="Gene3D" id="3.30.420.40">
    <property type="match status" value="2"/>
</dbReference>
<dbReference type="InterPro" id="IPR018181">
    <property type="entry name" value="Heat_shock_70_CS"/>
</dbReference>
<proteinExistence type="inferred from homology"/>
<keyword evidence="3" id="KW-0067">ATP-binding</keyword>
<keyword evidence="4" id="KW-1133">Transmembrane helix</keyword>
<keyword evidence="2" id="KW-0547">Nucleotide-binding</keyword>
<dbReference type="InterPro" id="IPR013126">
    <property type="entry name" value="Hsp_70_fam"/>
</dbReference>
<organism evidence="5">
    <name type="scientific">Myxobolus squamalis</name>
    <name type="common">Myxosporean</name>
    <dbReference type="NCBI Taxonomy" id="59785"/>
    <lineage>
        <taxon>Eukaryota</taxon>
        <taxon>Metazoa</taxon>
        <taxon>Cnidaria</taxon>
        <taxon>Myxozoa</taxon>
        <taxon>Myxosporea</taxon>
        <taxon>Bivalvulida</taxon>
        <taxon>Platysporina</taxon>
        <taxon>Myxobolidae</taxon>
        <taxon>Myxobolus</taxon>
    </lineage>
</organism>
<reference evidence="5" key="1">
    <citation type="submission" date="2018-11" db="EMBL/GenBank/DDBJ databases">
        <title>Myxobolus squamalis genome and transcriptome.</title>
        <authorList>
            <person name="Yahalomi D."/>
            <person name="Atkinson S.D."/>
            <person name="Neuhof M."/>
            <person name="Chang E.S."/>
            <person name="Philippe H."/>
            <person name="Cartwright P."/>
            <person name="Bartholomew J.L."/>
            <person name="Huchon D."/>
        </authorList>
    </citation>
    <scope>NUCLEOTIDE SEQUENCE</scope>
    <source>
        <strain evidence="5">71B08</strain>
        <tissue evidence="5">Whole</tissue>
    </source>
</reference>
<evidence type="ECO:0000256" key="4">
    <source>
        <dbReference type="SAM" id="Phobius"/>
    </source>
</evidence>
<dbReference type="PRINTS" id="PR00301">
    <property type="entry name" value="HEATSHOCK70"/>
</dbReference>
<keyword evidence="5" id="KW-0346">Stress response</keyword>
<dbReference type="EMBL" id="GHBR01000199">
    <property type="protein sequence ID" value="NDJ95788.1"/>
    <property type="molecule type" value="Transcribed_RNA"/>
</dbReference>
<evidence type="ECO:0000256" key="3">
    <source>
        <dbReference type="ARBA" id="ARBA00022840"/>
    </source>
</evidence>
<evidence type="ECO:0000256" key="1">
    <source>
        <dbReference type="ARBA" id="ARBA00007381"/>
    </source>
</evidence>
<feature type="transmembrane region" description="Helical" evidence="4">
    <location>
        <begin position="7"/>
        <end position="25"/>
    </location>
</feature>
<dbReference type="GO" id="GO:0005524">
    <property type="term" value="F:ATP binding"/>
    <property type="evidence" value="ECO:0007669"/>
    <property type="project" value="UniProtKB-KW"/>
</dbReference>
<dbReference type="Gene3D" id="3.90.640.10">
    <property type="entry name" value="Actin, Chain A, domain 4"/>
    <property type="match status" value="1"/>
</dbReference>
<dbReference type="PROSITE" id="PS00297">
    <property type="entry name" value="HSP70_1"/>
    <property type="match status" value="1"/>
</dbReference>
<dbReference type="Pfam" id="PF00012">
    <property type="entry name" value="HSP70"/>
    <property type="match status" value="1"/>
</dbReference>
<dbReference type="SUPFAM" id="SSF53067">
    <property type="entry name" value="Actin-like ATPase domain"/>
    <property type="match status" value="2"/>
</dbReference>